<reference evidence="2 3" key="1">
    <citation type="submission" date="2016-09" db="EMBL/GenBank/DDBJ databases">
        <authorList>
            <person name="Capua I."/>
            <person name="De Benedictis P."/>
            <person name="Joannis T."/>
            <person name="Lombin L.H."/>
            <person name="Cattoli G."/>
        </authorList>
    </citation>
    <scope>NUCLEOTIDE SEQUENCE [LARGE SCALE GENOMIC DNA]</scope>
    <source>
        <strain evidence="2 3">A7P-90m</strain>
    </source>
</reference>
<dbReference type="PANTHER" id="PTHR43641:SF2">
    <property type="entry name" value="DEHYDRATASE YBIW-RELATED"/>
    <property type="match status" value="1"/>
</dbReference>
<gene>
    <name evidence="2" type="ORF">SAMN05216323_100441</name>
</gene>
<dbReference type="Proteomes" id="UP000199452">
    <property type="component" value="Unassembled WGS sequence"/>
</dbReference>
<dbReference type="InterPro" id="IPR004184">
    <property type="entry name" value="PFL_dom"/>
</dbReference>
<name>A0A1G6GVE5_9BACT</name>
<accession>A0A1G6GVE5</accession>
<keyword evidence="2" id="KW-0808">Transferase</keyword>
<dbReference type="Pfam" id="PF02901">
    <property type="entry name" value="PFL-like"/>
    <property type="match status" value="1"/>
</dbReference>
<dbReference type="AlphaFoldDB" id="A0A1G6GVE5"/>
<feature type="domain" description="PFL" evidence="1">
    <location>
        <begin position="7"/>
        <end position="697"/>
    </location>
</feature>
<keyword evidence="3" id="KW-1185">Reference proteome</keyword>
<dbReference type="PROSITE" id="PS51554">
    <property type="entry name" value="PFL"/>
    <property type="match status" value="1"/>
</dbReference>
<evidence type="ECO:0000313" key="2">
    <source>
        <dbReference type="EMBL" id="SDB85665.1"/>
    </source>
</evidence>
<dbReference type="PANTHER" id="PTHR43641">
    <property type="entry name" value="FORMATE ACETYLTRANSFERASE 3-RELATED"/>
    <property type="match status" value="1"/>
</dbReference>
<sequence length="828" mass="92840">MQQKISPRIENLRNRLMLRAFSDRSGEWINKQKLPDIAVLHPNEHVIVRRAYAIDAMLVAICDAKKFGNAHTFELEEGDLLAGTIPMGSNGLGKVFPNYLTTEELRIGSITNKTEMALLGHNSINYEKLLKHGLKHIIHFCEEKLKPKLRGSIEDAYDKDAFYTSVIISCQAVIDYAHRFAALAKKNADSCTDPTRKLELLEISRICNKVPEQPAETFYEAIHSIWLMHCSLHSTMDFMSLGRLDQVLNPYLKNEPNKEFARELMENFIIKAAGRINLTTQYLEKQDHMDYNAALGIHSYYIDQRAAINNFLQNVIIGGKLPNGKDATNPCTYLILDAFRNVNLSTPGIYVRLHKDSPTELFQAVSDALKETKNLPSILNDDVMIPAMFSALADREKNTTKLKKYQELANDYCVDGCWEPILNGLSEWTFGMINGLTILECTLNKGATLNPNPSLLRGQKLSIDTGSLTSFANLKTALTEQIQFFVDQSALAMYLYYMTTEFVVPSPLVSALFGTCLEKGRDKSWGGAEYNLGGTIVGGVPDMVNTIAAIKKWVFDKEKYQMQDVINALKYNFKPIDSHNILTKNLYESIQIDFNTNSPQFGNTSDVEDITKFILDEVYKAVKKSKLLADKVFLDEKGDSDPQIWALRAIAGYYGKSLQSTLPEFDLKFTVGFGTFEQYNWQGAGNAASAGRSAGAPLAPNFTPTSGTWHTPAAYLLESFERLNLDRFAAGIITDVCLESDALLEDFLRIFINKRGGMLTITIASTQYQEIYEIAKTISHLEQPTVAAEKLLKYADIVVRVGGWNAPFITLPLSHMENYVNRPVTPLS</sequence>
<organism evidence="2 3">
    <name type="scientific">Williamwhitmania taraxaci</name>
    <dbReference type="NCBI Taxonomy" id="1640674"/>
    <lineage>
        <taxon>Bacteria</taxon>
        <taxon>Pseudomonadati</taxon>
        <taxon>Bacteroidota</taxon>
        <taxon>Bacteroidia</taxon>
        <taxon>Bacteroidales</taxon>
        <taxon>Williamwhitmaniaceae</taxon>
        <taxon>Williamwhitmania</taxon>
    </lineage>
</organism>
<evidence type="ECO:0000313" key="3">
    <source>
        <dbReference type="Proteomes" id="UP000199452"/>
    </source>
</evidence>
<dbReference type="STRING" id="1640674.SAMN05216323_100441"/>
<dbReference type="EMBL" id="FMYP01000004">
    <property type="protein sequence ID" value="SDB85665.1"/>
    <property type="molecule type" value="Genomic_DNA"/>
</dbReference>
<dbReference type="GO" id="GO:0016740">
    <property type="term" value="F:transferase activity"/>
    <property type="evidence" value="ECO:0007669"/>
    <property type="project" value="UniProtKB-KW"/>
</dbReference>
<dbReference type="InterPro" id="IPR051215">
    <property type="entry name" value="GRE"/>
</dbReference>
<protein>
    <submittedName>
        <fullName evidence="2">Formate C-acetyltransferase</fullName>
    </submittedName>
</protein>
<evidence type="ECO:0000259" key="1">
    <source>
        <dbReference type="PROSITE" id="PS51554"/>
    </source>
</evidence>
<dbReference type="GO" id="GO:0005829">
    <property type="term" value="C:cytosol"/>
    <property type="evidence" value="ECO:0007669"/>
    <property type="project" value="TreeGrafter"/>
</dbReference>
<dbReference type="RefSeq" id="WP_212590480.1">
    <property type="nucleotide sequence ID" value="NZ_FMYP01000004.1"/>
</dbReference>
<dbReference type="SUPFAM" id="SSF51998">
    <property type="entry name" value="PFL-like glycyl radical enzymes"/>
    <property type="match status" value="1"/>
</dbReference>
<dbReference type="Gene3D" id="3.20.70.20">
    <property type="match status" value="1"/>
</dbReference>
<proteinExistence type="predicted"/>